<keyword evidence="2" id="KW-1185">Reference proteome</keyword>
<sequence>MIWRLSKGALSCCAMLQTATVDFQGFPATIGRSTRHERDTGGDMAENLNVGYMRTGTAEKDG</sequence>
<organism evidence="1 2">
    <name type="scientific">Mesorhizobium prunaredense</name>
    <dbReference type="NCBI Taxonomy" id="1631249"/>
    <lineage>
        <taxon>Bacteria</taxon>
        <taxon>Pseudomonadati</taxon>
        <taxon>Pseudomonadota</taxon>
        <taxon>Alphaproteobacteria</taxon>
        <taxon>Hyphomicrobiales</taxon>
        <taxon>Phyllobacteriaceae</taxon>
        <taxon>Mesorhizobium</taxon>
    </lineage>
</organism>
<evidence type="ECO:0000313" key="2">
    <source>
        <dbReference type="Proteomes" id="UP000188388"/>
    </source>
</evidence>
<accession>A0A1R3VAB4</accession>
<dbReference type="STRING" id="1631249.BQ8794_30315"/>
<evidence type="ECO:0000313" key="1">
    <source>
        <dbReference type="EMBL" id="SIT56866.1"/>
    </source>
</evidence>
<protein>
    <submittedName>
        <fullName evidence="1">Uncharacterized protein</fullName>
    </submittedName>
</protein>
<reference evidence="2" key="1">
    <citation type="submission" date="2017-01" db="EMBL/GenBank/DDBJ databases">
        <authorList>
            <person name="Brunel B."/>
        </authorList>
    </citation>
    <scope>NUCLEOTIDE SEQUENCE [LARGE SCALE GENOMIC DNA]</scope>
</reference>
<dbReference type="AlphaFoldDB" id="A0A1R3VAB4"/>
<proteinExistence type="predicted"/>
<name>A0A1R3VAB4_9HYPH</name>
<gene>
    <name evidence="1" type="ORF">BQ8794_30315</name>
</gene>
<dbReference type="Proteomes" id="UP000188388">
    <property type="component" value="Unassembled WGS sequence"/>
</dbReference>
<dbReference type="EMBL" id="FTPD01000023">
    <property type="protein sequence ID" value="SIT56866.1"/>
    <property type="molecule type" value="Genomic_DNA"/>
</dbReference>